<dbReference type="EMBL" id="BK032647">
    <property type="protein sequence ID" value="DAF53123.1"/>
    <property type="molecule type" value="Genomic_DNA"/>
</dbReference>
<name>A0A8S5SQN7_9CAUD</name>
<sequence length="29" mass="3735">MFKSDWRYFLTGWGLFIFHRQPANRLQRY</sequence>
<evidence type="ECO:0000313" key="1">
    <source>
        <dbReference type="EMBL" id="DAF53123.1"/>
    </source>
</evidence>
<accession>A0A8S5SQN7</accession>
<organism evidence="1">
    <name type="scientific">Siphoviridae sp. ctLdn10</name>
    <dbReference type="NCBI Taxonomy" id="2827847"/>
    <lineage>
        <taxon>Viruses</taxon>
        <taxon>Duplodnaviria</taxon>
        <taxon>Heunggongvirae</taxon>
        <taxon>Uroviricota</taxon>
        <taxon>Caudoviricetes</taxon>
    </lineage>
</organism>
<protein>
    <submittedName>
        <fullName evidence="1">Uncharacterized protein</fullName>
    </submittedName>
</protein>
<reference evidence="1" key="1">
    <citation type="journal article" date="2021" name="Proc. Natl. Acad. Sci. U.S.A.">
        <title>A Catalog of Tens of Thousands of Viruses from Human Metagenomes Reveals Hidden Associations with Chronic Diseases.</title>
        <authorList>
            <person name="Tisza M.J."/>
            <person name="Buck C.B."/>
        </authorList>
    </citation>
    <scope>NUCLEOTIDE SEQUENCE</scope>
    <source>
        <strain evidence="1">CtLdn10</strain>
    </source>
</reference>
<proteinExistence type="predicted"/>